<evidence type="ECO:0008006" key="4">
    <source>
        <dbReference type="Google" id="ProtNLM"/>
    </source>
</evidence>
<dbReference type="STRING" id="488533.SAMN04487960_10723"/>
<evidence type="ECO:0000256" key="1">
    <source>
        <dbReference type="SAM" id="MobiDB-lite"/>
    </source>
</evidence>
<reference evidence="2 3" key="1">
    <citation type="submission" date="2016-10" db="EMBL/GenBank/DDBJ databases">
        <authorList>
            <person name="de Groot N.N."/>
        </authorList>
    </citation>
    <scope>NUCLEOTIDE SEQUENCE [LARGE SCALE GENOMIC DNA]</scope>
    <source>
        <strain evidence="2 3">CGMCC 1.7059</strain>
    </source>
</reference>
<evidence type="ECO:0000313" key="3">
    <source>
        <dbReference type="Proteomes" id="UP000199675"/>
    </source>
</evidence>
<dbReference type="Pfam" id="PF07023">
    <property type="entry name" value="DUF1315"/>
    <property type="match status" value="1"/>
</dbReference>
<dbReference type="Proteomes" id="UP000199675">
    <property type="component" value="Unassembled WGS sequence"/>
</dbReference>
<organism evidence="2 3">
    <name type="scientific">Marinobacter mobilis</name>
    <dbReference type="NCBI Taxonomy" id="488533"/>
    <lineage>
        <taxon>Bacteria</taxon>
        <taxon>Pseudomonadati</taxon>
        <taxon>Pseudomonadota</taxon>
        <taxon>Gammaproteobacteria</taxon>
        <taxon>Pseudomonadales</taxon>
        <taxon>Marinobacteraceae</taxon>
        <taxon>Marinobacter</taxon>
    </lineage>
</organism>
<dbReference type="InterPro" id="IPR009749">
    <property type="entry name" value="DUF1315"/>
</dbReference>
<dbReference type="RefSeq" id="WP_091814204.1">
    <property type="nucleotide sequence ID" value="NZ_FNNE01000007.1"/>
</dbReference>
<dbReference type="AlphaFoldDB" id="A0A1H2ZRN4"/>
<sequence>MTYQELIERMDPTVYQSLRQAVELGKWPDGRVLTDEQRELCMEAVLYYESQHVPEEQRVGYIDRTKSDGSSCGPDDDASPIRILS</sequence>
<keyword evidence="3" id="KW-1185">Reference proteome</keyword>
<gene>
    <name evidence="2" type="ORF">SAMN04487960_10723</name>
</gene>
<accession>A0A1H2ZRN4</accession>
<dbReference type="OrthoDB" id="5616307at2"/>
<feature type="region of interest" description="Disordered" evidence="1">
    <location>
        <begin position="62"/>
        <end position="85"/>
    </location>
</feature>
<evidence type="ECO:0000313" key="2">
    <source>
        <dbReference type="EMBL" id="SDX19508.1"/>
    </source>
</evidence>
<protein>
    <recommendedName>
        <fullName evidence="4">DUF1315 domain-containing protein</fullName>
    </recommendedName>
</protein>
<dbReference type="EMBL" id="FNNE01000007">
    <property type="protein sequence ID" value="SDX19508.1"/>
    <property type="molecule type" value="Genomic_DNA"/>
</dbReference>
<name>A0A1H2ZRN4_9GAMM</name>
<proteinExistence type="predicted"/>